<dbReference type="PANTHER" id="PTHR30252">
    <property type="entry name" value="INNER MEMBRANE PEPTIDE TRANSPORTER"/>
    <property type="match status" value="1"/>
</dbReference>
<proteinExistence type="predicted"/>
<evidence type="ECO:0000256" key="4">
    <source>
        <dbReference type="ARBA" id="ARBA00022989"/>
    </source>
</evidence>
<name>A0A127B947_9EURY</name>
<dbReference type="Proteomes" id="UP000070587">
    <property type="component" value="Chromosome"/>
</dbReference>
<dbReference type="Pfam" id="PF02554">
    <property type="entry name" value="CstA"/>
    <property type="match status" value="1"/>
</dbReference>
<feature type="transmembrane region" description="Helical" evidence="6">
    <location>
        <begin position="430"/>
        <end position="451"/>
    </location>
</feature>
<keyword evidence="5 6" id="KW-0472">Membrane</keyword>
<feature type="transmembrane region" description="Helical" evidence="6">
    <location>
        <begin position="87"/>
        <end position="105"/>
    </location>
</feature>
<feature type="transmembrane region" description="Helical" evidence="6">
    <location>
        <begin position="134"/>
        <end position="155"/>
    </location>
</feature>
<feature type="domain" description="CstA N-terminal" evidence="7">
    <location>
        <begin position="2"/>
        <end position="543"/>
    </location>
</feature>
<dbReference type="OrthoDB" id="77715at2157"/>
<feature type="transmembrane region" description="Helical" evidence="6">
    <location>
        <begin position="558"/>
        <end position="579"/>
    </location>
</feature>
<keyword evidence="2" id="KW-1003">Cell membrane</keyword>
<gene>
    <name evidence="8" type="ORF">TQ32_04960</name>
</gene>
<dbReference type="EMBL" id="CP010835">
    <property type="protein sequence ID" value="AMM53902.1"/>
    <property type="molecule type" value="Genomic_DNA"/>
</dbReference>
<feature type="transmembrane region" description="Helical" evidence="6">
    <location>
        <begin position="289"/>
        <end position="310"/>
    </location>
</feature>
<dbReference type="AlphaFoldDB" id="A0A127B947"/>
<dbReference type="RefSeq" id="WP_068321789.1">
    <property type="nucleotide sequence ID" value="NZ_CP010835.1"/>
</dbReference>
<dbReference type="KEGG" id="pyc:TQ32_04960"/>
<feature type="transmembrane region" description="Helical" evidence="6">
    <location>
        <begin position="472"/>
        <end position="494"/>
    </location>
</feature>
<dbReference type="GO" id="GO:0009267">
    <property type="term" value="P:cellular response to starvation"/>
    <property type="evidence" value="ECO:0007669"/>
    <property type="project" value="InterPro"/>
</dbReference>
<dbReference type="GO" id="GO:0005886">
    <property type="term" value="C:plasma membrane"/>
    <property type="evidence" value="ECO:0007669"/>
    <property type="project" value="UniProtKB-SubCell"/>
</dbReference>
<evidence type="ECO:0000256" key="2">
    <source>
        <dbReference type="ARBA" id="ARBA00022475"/>
    </source>
</evidence>
<feature type="transmembrane region" description="Helical" evidence="6">
    <location>
        <begin position="245"/>
        <end position="269"/>
    </location>
</feature>
<dbReference type="PATRIC" id="fig|1609559.3.peg.1030"/>
<dbReference type="InterPro" id="IPR003706">
    <property type="entry name" value="CstA_N"/>
</dbReference>
<feature type="transmembrane region" description="Helical" evidence="6">
    <location>
        <begin position="191"/>
        <end position="209"/>
    </location>
</feature>
<feature type="transmembrane region" description="Helical" evidence="6">
    <location>
        <begin position="161"/>
        <end position="179"/>
    </location>
</feature>
<feature type="transmembrane region" description="Helical" evidence="6">
    <location>
        <begin position="322"/>
        <end position="349"/>
    </location>
</feature>
<reference evidence="9" key="1">
    <citation type="submission" date="2015-02" db="EMBL/GenBank/DDBJ databases">
        <title>Pyrococcus kukulkanii sp. nov., a novel hyperthermophilic archaeon isolated from a deep-sea hydrothermal vent at the Guaymas Basin.</title>
        <authorList>
            <person name="Oger P.M."/>
            <person name="Callac N."/>
            <person name="Jebbar M."/>
            <person name="Godfroy A."/>
        </authorList>
    </citation>
    <scope>NUCLEOTIDE SEQUENCE [LARGE SCALE GENOMIC DNA]</scope>
    <source>
        <strain evidence="9">NCB100</strain>
    </source>
</reference>
<feature type="transmembrane region" description="Helical" evidence="6">
    <location>
        <begin position="215"/>
        <end position="236"/>
    </location>
</feature>
<dbReference type="PANTHER" id="PTHR30252:SF0">
    <property type="entry name" value="PEPTIDE TRANSPORTER CSTA"/>
    <property type="match status" value="1"/>
</dbReference>
<evidence type="ECO:0000256" key="3">
    <source>
        <dbReference type="ARBA" id="ARBA00022692"/>
    </source>
</evidence>
<evidence type="ECO:0000259" key="7">
    <source>
        <dbReference type="Pfam" id="PF02554"/>
    </source>
</evidence>
<evidence type="ECO:0000256" key="1">
    <source>
        <dbReference type="ARBA" id="ARBA00004651"/>
    </source>
</evidence>
<evidence type="ECO:0000256" key="6">
    <source>
        <dbReference type="SAM" id="Phobius"/>
    </source>
</evidence>
<dbReference type="STRING" id="1609559.TQ32_04960"/>
<organism evidence="8 9">
    <name type="scientific">Pyrococcus kukulkanii</name>
    <dbReference type="NCBI Taxonomy" id="1609559"/>
    <lineage>
        <taxon>Archaea</taxon>
        <taxon>Methanobacteriati</taxon>
        <taxon>Methanobacteriota</taxon>
        <taxon>Thermococci</taxon>
        <taxon>Thermococcales</taxon>
        <taxon>Thermococcaceae</taxon>
        <taxon>Pyrococcus</taxon>
    </lineage>
</organism>
<accession>A0A127B947</accession>
<evidence type="ECO:0000313" key="9">
    <source>
        <dbReference type="Proteomes" id="UP000070587"/>
    </source>
</evidence>
<evidence type="ECO:0000313" key="8">
    <source>
        <dbReference type="EMBL" id="AMM53902.1"/>
    </source>
</evidence>
<comment type="subcellular location">
    <subcellularLocation>
        <location evidence="1">Cell membrane</location>
        <topology evidence="1">Multi-pass membrane protein</topology>
    </subcellularLocation>
</comment>
<reference evidence="8 9" key="2">
    <citation type="journal article" date="2016" name="Int. J. Syst. Evol. Microbiol.">
        <title>Pyrococcus kukulkanii sp. nov., a hyperthermophilic, piezophilic archaeon isolated from a deep-sea hydrothermal vent.</title>
        <authorList>
            <person name="Callac N."/>
            <person name="Oger P."/>
            <person name="Lesongeur F."/>
            <person name="Rattray J.E."/>
            <person name="Vannier P."/>
            <person name="Michoud G."/>
            <person name="Beauverger M."/>
            <person name="Gayet N."/>
            <person name="Rouxel O."/>
            <person name="Jebbar M."/>
            <person name="Godfroy A."/>
        </authorList>
    </citation>
    <scope>NUCLEOTIDE SEQUENCE [LARGE SCALE GENOMIC DNA]</scope>
    <source>
        <strain evidence="8 9">NCB100</strain>
    </source>
</reference>
<evidence type="ECO:0000256" key="5">
    <source>
        <dbReference type="ARBA" id="ARBA00023136"/>
    </source>
</evidence>
<feature type="transmembrane region" description="Helical" evidence="6">
    <location>
        <begin position="530"/>
        <end position="552"/>
    </location>
</feature>
<sequence>MNSAVVIFLAGLIYVTLYHTYGKALQNKVVKADPNRPTPAHRLYDGVDYVPAHPLVLYGHHFASIAGAGPIVGPAVAMAWGWLPGLLWVWFGNVFIGAVHDYLALMSSVRYDGRSIQWIAGKLMSKRTSMAFELYVWFALLLVIAAFANVIAGIFVNTPGAATASILFLLIAVLLGWLLYKVQIDFKIGTIIGIILLALSIYVGFKFPIVASKQAWYVFLGAYIIVASSLPVWILLQPRDYLNAYILWFGLALGGIAFLVVGLKGLGTFTAPAYTTWSAHVVGGKPSPFWPTIPLVIACGALSGFHSLVGSGTSSKQLDNELHGLLVGYGGMFTEGFLSTIVISSIAVYGFKVFHDANIGITLENWAKAYAPLVSPTNPDKVKAIMEALGISALDSTKSIGAIGKVGIFAKSYAYGLHDAFGIDIKLGTLFASLWVSAFALTSLDTATRLGRFAWQEVMEMIKGPEILKNKWVASFVLVFLGIYLAWIGKWLVIWPAFSGMNQMLASIAMMTASLWVAKIQRPAGIWKWAVLIPALFLWVTVTAALIWFLIYVGKANIWVSIITIVGLALNFLLVIDWYHAWKKPAEEYQAAAA</sequence>
<keyword evidence="3 6" id="KW-0812">Transmembrane</keyword>
<dbReference type="GeneID" id="28491161"/>
<keyword evidence="4 6" id="KW-1133">Transmembrane helix</keyword>
<dbReference type="InterPro" id="IPR051605">
    <property type="entry name" value="CstA"/>
</dbReference>
<protein>
    <submittedName>
        <fullName evidence="8">Carbon starvation protein CstA</fullName>
    </submittedName>
</protein>